<feature type="compositionally biased region" description="Basic and acidic residues" evidence="1">
    <location>
        <begin position="199"/>
        <end position="225"/>
    </location>
</feature>
<dbReference type="GO" id="GO:0005634">
    <property type="term" value="C:nucleus"/>
    <property type="evidence" value="ECO:0007669"/>
    <property type="project" value="TreeGrafter"/>
</dbReference>
<feature type="compositionally biased region" description="Basic and acidic residues" evidence="1">
    <location>
        <begin position="390"/>
        <end position="406"/>
    </location>
</feature>
<feature type="compositionally biased region" description="Basic and acidic residues" evidence="1">
    <location>
        <begin position="413"/>
        <end position="448"/>
    </location>
</feature>
<evidence type="ECO:0000313" key="2">
    <source>
        <dbReference type="EMBL" id="CAB3369935.1"/>
    </source>
</evidence>
<protein>
    <recommendedName>
        <fullName evidence="4">SRF-dependent transcription regulation-associated protein</fullName>
    </recommendedName>
</protein>
<dbReference type="PANTHER" id="PTHR23325">
    <property type="entry name" value="SERUM RESPONSE FACTOR-BINDING"/>
    <property type="match status" value="1"/>
</dbReference>
<dbReference type="GO" id="GO:0030686">
    <property type="term" value="C:90S preribosome"/>
    <property type="evidence" value="ECO:0007669"/>
    <property type="project" value="TreeGrafter"/>
</dbReference>
<dbReference type="OrthoDB" id="3364872at2759"/>
<dbReference type="AlphaFoldDB" id="A0A8S1CQ43"/>
<gene>
    <name evidence="2" type="ORF">CLODIP_2_CD14673</name>
</gene>
<feature type="compositionally biased region" description="Acidic residues" evidence="1">
    <location>
        <begin position="348"/>
        <end position="364"/>
    </location>
</feature>
<name>A0A8S1CQ43_9INSE</name>
<feature type="compositionally biased region" description="Basic and acidic residues" evidence="1">
    <location>
        <begin position="274"/>
        <end position="283"/>
    </location>
</feature>
<accession>A0A8S1CQ43</accession>
<dbReference type="EMBL" id="CADEPI010000049">
    <property type="protein sequence ID" value="CAB3369935.1"/>
    <property type="molecule type" value="Genomic_DNA"/>
</dbReference>
<keyword evidence="3" id="KW-1185">Reference proteome</keyword>
<dbReference type="Proteomes" id="UP000494165">
    <property type="component" value="Unassembled WGS sequence"/>
</dbReference>
<comment type="caution">
    <text evidence="2">The sequence shown here is derived from an EMBL/GenBank/DDBJ whole genome shotgun (WGS) entry which is preliminary data.</text>
</comment>
<feature type="compositionally biased region" description="Basic and acidic residues" evidence="1">
    <location>
        <begin position="243"/>
        <end position="263"/>
    </location>
</feature>
<dbReference type="GO" id="GO:0030490">
    <property type="term" value="P:maturation of SSU-rRNA"/>
    <property type="evidence" value="ECO:0007669"/>
    <property type="project" value="TreeGrafter"/>
</dbReference>
<evidence type="ECO:0008006" key="4">
    <source>
        <dbReference type="Google" id="ProtNLM"/>
    </source>
</evidence>
<organism evidence="2 3">
    <name type="scientific">Cloeon dipterum</name>
    <dbReference type="NCBI Taxonomy" id="197152"/>
    <lineage>
        <taxon>Eukaryota</taxon>
        <taxon>Metazoa</taxon>
        <taxon>Ecdysozoa</taxon>
        <taxon>Arthropoda</taxon>
        <taxon>Hexapoda</taxon>
        <taxon>Insecta</taxon>
        <taxon>Pterygota</taxon>
        <taxon>Palaeoptera</taxon>
        <taxon>Ephemeroptera</taxon>
        <taxon>Pisciforma</taxon>
        <taxon>Baetidae</taxon>
        <taxon>Cloeon</taxon>
    </lineage>
</organism>
<feature type="region of interest" description="Disordered" evidence="1">
    <location>
        <begin position="191"/>
        <end position="290"/>
    </location>
</feature>
<sequence>MAKNEESGDSSDGEEVLSSSRESKNDSKANGSAKLSIQKFSTKKQKKKSSKIIGSSILTNEQLNIEVVKLRKTLKRIKMQTIQSIIRRIQKLKSAKEATRPKSKEKADNQLALLEAVKRLCLDETVKFAIITDEKECMSIISTETAAKKYIAMARVANTNSVRECIAALAKKYQNWDEMITKFYPGAKSAKRKAKRMKFREALKNKEKSSKTKTSKAEKKKPEETEKVEDGEEKVETKSAPAPKEKKAEESKPKAEKIPKQIEEEAEIPVVKAQQKEKPKSDNLPKTPKLQIATAVKTTIKTAVVKKLASLNDLAELEKPTKLVPDKESAQTNKKDSFFLSSDGQEMSSEDEAEEEASESEEEFQDKSYVSRKYHMRSREETVSGFNGKSAEKSHKAKFQERETPQRKMGRKSFGDERPKSGKKEFSKPERSFAQEPEKLHPSWEAKRKQSAIKIDSAPANKKIKFD</sequence>
<reference evidence="2 3" key="1">
    <citation type="submission" date="2020-04" db="EMBL/GenBank/DDBJ databases">
        <authorList>
            <person name="Alioto T."/>
            <person name="Alioto T."/>
            <person name="Gomez Garrido J."/>
        </authorList>
    </citation>
    <scope>NUCLEOTIDE SEQUENCE [LARGE SCALE GENOMIC DNA]</scope>
</reference>
<dbReference type="InterPro" id="IPR037393">
    <property type="entry name" value="Bud22/SRFB1"/>
</dbReference>
<feature type="region of interest" description="Disordered" evidence="1">
    <location>
        <begin position="1"/>
        <end position="47"/>
    </location>
</feature>
<feature type="compositionally biased region" description="Basic and acidic residues" evidence="1">
    <location>
        <begin position="316"/>
        <end position="337"/>
    </location>
</feature>
<evidence type="ECO:0000313" key="3">
    <source>
        <dbReference type="Proteomes" id="UP000494165"/>
    </source>
</evidence>
<dbReference type="PANTHER" id="PTHR23325:SF1">
    <property type="entry name" value="SERUM RESPONSE FACTOR-BINDING PROTEIN 1"/>
    <property type="match status" value="1"/>
</dbReference>
<evidence type="ECO:0000256" key="1">
    <source>
        <dbReference type="SAM" id="MobiDB-lite"/>
    </source>
</evidence>
<proteinExistence type="predicted"/>
<feature type="region of interest" description="Disordered" evidence="1">
    <location>
        <begin position="312"/>
        <end position="467"/>
    </location>
</feature>